<evidence type="ECO:0000313" key="4">
    <source>
        <dbReference type="EMBL" id="GAA5193355.1"/>
    </source>
</evidence>
<dbReference type="Gene3D" id="3.40.190.10">
    <property type="entry name" value="Periplasmic binding protein-like II"/>
    <property type="match status" value="2"/>
</dbReference>
<dbReference type="PANTHER" id="PTHR43649:SF29">
    <property type="entry name" value="OSMOPROTECTIVE COMPOUNDS-BINDING PROTEIN GGTB"/>
    <property type="match status" value="1"/>
</dbReference>
<dbReference type="PANTHER" id="PTHR43649">
    <property type="entry name" value="ARABINOSE-BINDING PROTEIN-RELATED"/>
    <property type="match status" value="1"/>
</dbReference>
<proteinExistence type="inferred from homology"/>
<keyword evidence="3" id="KW-0732">Signal</keyword>
<protein>
    <submittedName>
        <fullName evidence="4">ABC transporter substrate-binding protein</fullName>
    </submittedName>
</protein>
<name>A0ABP9SD92_9ACTN</name>
<comment type="caution">
    <text evidence="4">The sequence shown here is derived from an EMBL/GenBank/DDBJ whole genome shotgun (WGS) entry which is preliminary data.</text>
</comment>
<organism evidence="4 5">
    <name type="scientific">Rugosimonospora acidiphila</name>
    <dbReference type="NCBI Taxonomy" id="556531"/>
    <lineage>
        <taxon>Bacteria</taxon>
        <taxon>Bacillati</taxon>
        <taxon>Actinomycetota</taxon>
        <taxon>Actinomycetes</taxon>
        <taxon>Micromonosporales</taxon>
        <taxon>Micromonosporaceae</taxon>
        <taxon>Rugosimonospora</taxon>
    </lineage>
</organism>
<keyword evidence="2" id="KW-0813">Transport</keyword>
<evidence type="ECO:0000256" key="2">
    <source>
        <dbReference type="ARBA" id="ARBA00022448"/>
    </source>
</evidence>
<feature type="chain" id="PRO_5047284818" evidence="3">
    <location>
        <begin position="29"/>
        <end position="435"/>
    </location>
</feature>
<dbReference type="PROSITE" id="PS51257">
    <property type="entry name" value="PROKAR_LIPOPROTEIN"/>
    <property type="match status" value="1"/>
</dbReference>
<reference evidence="5" key="1">
    <citation type="journal article" date="2019" name="Int. J. Syst. Evol. Microbiol.">
        <title>The Global Catalogue of Microorganisms (GCM) 10K type strain sequencing project: providing services to taxonomists for standard genome sequencing and annotation.</title>
        <authorList>
            <consortium name="The Broad Institute Genomics Platform"/>
            <consortium name="The Broad Institute Genome Sequencing Center for Infectious Disease"/>
            <person name="Wu L."/>
            <person name="Ma J."/>
        </authorList>
    </citation>
    <scope>NUCLEOTIDE SEQUENCE [LARGE SCALE GENOMIC DNA]</scope>
    <source>
        <strain evidence="5">JCM 18304</strain>
    </source>
</reference>
<feature type="signal peptide" evidence="3">
    <location>
        <begin position="1"/>
        <end position="28"/>
    </location>
</feature>
<dbReference type="InterPro" id="IPR050490">
    <property type="entry name" value="Bact_solute-bd_prot1"/>
</dbReference>
<dbReference type="RefSeq" id="WP_345634410.1">
    <property type="nucleotide sequence ID" value="NZ_BAABJQ010000019.1"/>
</dbReference>
<evidence type="ECO:0000256" key="3">
    <source>
        <dbReference type="SAM" id="SignalP"/>
    </source>
</evidence>
<dbReference type="SUPFAM" id="SSF53850">
    <property type="entry name" value="Periplasmic binding protein-like II"/>
    <property type="match status" value="1"/>
</dbReference>
<comment type="similarity">
    <text evidence="1">Belongs to the bacterial solute-binding protein 1 family.</text>
</comment>
<keyword evidence="5" id="KW-1185">Reference proteome</keyword>
<dbReference type="InterPro" id="IPR006059">
    <property type="entry name" value="SBP"/>
</dbReference>
<accession>A0ABP9SD92</accession>
<dbReference type="Proteomes" id="UP001501570">
    <property type="component" value="Unassembled WGS sequence"/>
</dbReference>
<evidence type="ECO:0000256" key="1">
    <source>
        <dbReference type="ARBA" id="ARBA00008520"/>
    </source>
</evidence>
<dbReference type="Pfam" id="PF01547">
    <property type="entry name" value="SBP_bac_1"/>
    <property type="match status" value="1"/>
</dbReference>
<gene>
    <name evidence="4" type="ORF">GCM10023322_55180</name>
</gene>
<sequence length="435" mass="45422">MSWKLHHGAAIAAVALAMVAGCGVTAGAGSGSAGSDVSGRSLEVIGEWTGEEQANFQKVLNGFTARTHVKVTYTSGGNNVNILLNSRLTGGAPPDVALVPQPGVVAEYARKGMLVPLTGDAAAAVSTNYSDAWKQLGVVDGRLYGFFFKVANKSVVWYRTDDFRAAGARPPSTWDDFIDTSKTLADSGVTPIAVPAADGWPVTDWFENVYLRVAGSDKYAELAAHRLAWTDPTVVRALSVLGGYFGTPNMIEKGATQLTFTQAVADVFGERPKAAMLYEGDFVTGEIGKLGAARIGGDAKLFNFPSIDGSAPAVVSAGDEAVQFRDSPGARALMAYLASPEAARIWAQAGGFLSANSELDLSAYPDDSTRAMAQALVTSSVVQFDMSDQTPQSFGGQAGADEWRLLTDFVAHPGDPAGTAAALEAAATKDYGSRS</sequence>
<dbReference type="EMBL" id="BAABJQ010000019">
    <property type="protein sequence ID" value="GAA5193355.1"/>
    <property type="molecule type" value="Genomic_DNA"/>
</dbReference>
<evidence type="ECO:0000313" key="5">
    <source>
        <dbReference type="Proteomes" id="UP001501570"/>
    </source>
</evidence>